<gene>
    <name evidence="1" type="ORF">GH811_09390</name>
</gene>
<protein>
    <submittedName>
        <fullName evidence="1">Uncharacterized protein</fullName>
    </submittedName>
</protein>
<dbReference type="EMBL" id="WJBE01000007">
    <property type="protein sequence ID" value="MBC3899827.1"/>
    <property type="molecule type" value="Genomic_DNA"/>
</dbReference>
<evidence type="ECO:0000313" key="1">
    <source>
        <dbReference type="EMBL" id="MBC3899827.1"/>
    </source>
</evidence>
<comment type="caution">
    <text evidence="1">The sequence shown here is derived from an EMBL/GenBank/DDBJ whole genome shotgun (WGS) entry which is preliminary data.</text>
</comment>
<keyword evidence="2" id="KW-1185">Reference proteome</keyword>
<sequence>MNHTEFEYLKEVKIKRKTYYLVKKNEQVGLLTPEHKVQIPIEWDELEINKHFSLEDFLHFTIFDKNEPVVVILVKRNHKWGVIDWRGDEIIPVIYDKIEIVSFAGKFYFKVTGNGTEGLTCFNKNVLVTPKWQKIIPASFNSQESDPQFLWARKSDCLFCIVADSDPEKPIVPLVQNDTGHFQFFIYDRYLKLVTPEVLDGYAAVTAGYRLIKPDNNLTYILIRQQDRYGVLSRDIRLINKPVLTYEEAIALIRKQQQNDYIKILIDEIKVDCKKINKYLEQHKKMLKNEVLPIQKKTGAGLTRESNPITKAEIKKNATVLADWLADLGAFKLAEGARKMETQIDNDNHQAFLAIIGDLLEWLQSLKVNPELTFENRPVIEKESDQELQLEYNRGFAEVLFNSEIGKEVLK</sequence>
<evidence type="ECO:0000313" key="2">
    <source>
        <dbReference type="Proteomes" id="UP000622405"/>
    </source>
</evidence>
<accession>A0ABR6YXI9</accession>
<proteinExistence type="predicted"/>
<organism evidence="1 2">
    <name type="scientific">Acetobacterium malicum</name>
    <dbReference type="NCBI Taxonomy" id="52692"/>
    <lineage>
        <taxon>Bacteria</taxon>
        <taxon>Bacillati</taxon>
        <taxon>Bacillota</taxon>
        <taxon>Clostridia</taxon>
        <taxon>Eubacteriales</taxon>
        <taxon>Eubacteriaceae</taxon>
        <taxon>Acetobacterium</taxon>
    </lineage>
</organism>
<dbReference type="RefSeq" id="WP_186894236.1">
    <property type="nucleotide sequence ID" value="NZ_WJBE01000007.1"/>
</dbReference>
<name>A0ABR6YXI9_9FIRM</name>
<reference evidence="1 2" key="1">
    <citation type="journal article" date="2020" name="mSystems">
        <title>Defining Genomic and Predicted Metabolic Features of the Acetobacterium Genus.</title>
        <authorList>
            <person name="Ross D.E."/>
            <person name="Marshall C.W."/>
            <person name="Gulliver D."/>
            <person name="May H.D."/>
            <person name="Norman R.S."/>
        </authorList>
    </citation>
    <scope>NUCLEOTIDE SEQUENCE [LARGE SCALE GENOMIC DNA]</scope>
    <source>
        <strain evidence="1 2">DSM 4132</strain>
    </source>
</reference>
<dbReference type="Proteomes" id="UP000622405">
    <property type="component" value="Unassembled WGS sequence"/>
</dbReference>